<comment type="caution">
    <text evidence="2">The sequence shown here is derived from an EMBL/GenBank/DDBJ whole genome shotgun (WGS) entry which is preliminary data.</text>
</comment>
<evidence type="ECO:0000259" key="1">
    <source>
        <dbReference type="Pfam" id="PF20789"/>
    </source>
</evidence>
<dbReference type="Pfam" id="PF20789">
    <property type="entry name" value="4HBT_3C"/>
    <property type="match status" value="1"/>
</dbReference>
<keyword evidence="3" id="KW-1185">Reference proteome</keyword>
<feature type="domain" description="Acyl-CoA thioesterase-like C-terminal" evidence="1">
    <location>
        <begin position="40"/>
        <end position="172"/>
    </location>
</feature>
<dbReference type="InterPro" id="IPR029069">
    <property type="entry name" value="HotDog_dom_sf"/>
</dbReference>
<organism evidence="2 3">
    <name type="scientific">Streptomyces lannensis</name>
    <dbReference type="NCBI Taxonomy" id="766498"/>
    <lineage>
        <taxon>Bacteria</taxon>
        <taxon>Bacillati</taxon>
        <taxon>Actinomycetota</taxon>
        <taxon>Actinomycetes</taxon>
        <taxon>Kitasatosporales</taxon>
        <taxon>Streptomycetaceae</taxon>
        <taxon>Streptomyces</taxon>
    </lineage>
</organism>
<dbReference type="RefSeq" id="WP_345553210.1">
    <property type="nucleotide sequence ID" value="NZ_BAAAZA010000029.1"/>
</dbReference>
<protein>
    <recommendedName>
        <fullName evidence="1">Acyl-CoA thioesterase-like C-terminal domain-containing protein</fullName>
    </recommendedName>
</protein>
<dbReference type="Proteomes" id="UP001501563">
    <property type="component" value="Unassembled WGS sequence"/>
</dbReference>
<dbReference type="InterPro" id="IPR042171">
    <property type="entry name" value="Acyl-CoA_hotdog"/>
</dbReference>
<reference evidence="3" key="1">
    <citation type="journal article" date="2019" name="Int. J. Syst. Evol. Microbiol.">
        <title>The Global Catalogue of Microorganisms (GCM) 10K type strain sequencing project: providing services to taxonomists for standard genome sequencing and annotation.</title>
        <authorList>
            <consortium name="The Broad Institute Genomics Platform"/>
            <consortium name="The Broad Institute Genome Sequencing Center for Infectious Disease"/>
            <person name="Wu L."/>
            <person name="Ma J."/>
        </authorList>
    </citation>
    <scope>NUCLEOTIDE SEQUENCE [LARGE SCALE GENOMIC DNA]</scope>
    <source>
        <strain evidence="3">JCM 16578</strain>
    </source>
</reference>
<name>A0ABP7L042_9ACTN</name>
<proteinExistence type="predicted"/>
<accession>A0ABP7L042</accession>
<dbReference type="SUPFAM" id="SSF54637">
    <property type="entry name" value="Thioesterase/thiol ester dehydrase-isomerase"/>
    <property type="match status" value="1"/>
</dbReference>
<evidence type="ECO:0000313" key="3">
    <source>
        <dbReference type="Proteomes" id="UP001501563"/>
    </source>
</evidence>
<sequence>MCTLTARQGGAPVPAGSAVFGWGGAGPALADPPAPPAPAPEACPPLTVPCDLAAFAAHLEIRPASGARPLGGGPLAELLAWLRFTDRRPLDAGTLVVLADALPPGLFAVWTVPRPVPTAELTVHFTDALDAAPVEDRVLVRIRTEYAGGGWTVEDSALWSTTGRLLALARQARVLRNGSRAAHGDG</sequence>
<gene>
    <name evidence="2" type="ORF">GCM10022207_70030</name>
</gene>
<evidence type="ECO:0000313" key="2">
    <source>
        <dbReference type="EMBL" id="GAA3892360.1"/>
    </source>
</evidence>
<dbReference type="Gene3D" id="2.40.160.210">
    <property type="entry name" value="Acyl-CoA thioesterase, double hotdog domain"/>
    <property type="match status" value="1"/>
</dbReference>
<dbReference type="EMBL" id="BAAAZA010000029">
    <property type="protein sequence ID" value="GAA3892360.1"/>
    <property type="molecule type" value="Genomic_DNA"/>
</dbReference>
<dbReference type="InterPro" id="IPR049450">
    <property type="entry name" value="ACOT8-like_C"/>
</dbReference>